<feature type="compositionally biased region" description="Polar residues" evidence="1">
    <location>
        <begin position="1"/>
        <end position="12"/>
    </location>
</feature>
<dbReference type="STRING" id="441375.B6ABH3"/>
<dbReference type="GO" id="GO:0005980">
    <property type="term" value="P:glycogen catabolic process"/>
    <property type="evidence" value="ECO:0007669"/>
    <property type="project" value="InterPro"/>
</dbReference>
<dbReference type="GeneID" id="6994869"/>
<dbReference type="eggNOG" id="KOG3625">
    <property type="taxonomic scope" value="Eukaryota"/>
</dbReference>
<dbReference type="PANTHER" id="PTHR10569:SF2">
    <property type="entry name" value="GLYCOGEN DEBRANCHING ENZYME"/>
    <property type="match status" value="1"/>
</dbReference>
<reference evidence="6" key="1">
    <citation type="submission" date="2008-06" db="EMBL/GenBank/DDBJ databases">
        <authorList>
            <person name="Lorenzi H."/>
            <person name="Inman J."/>
            <person name="Miller J."/>
            <person name="Schobel S."/>
            <person name="Amedeo P."/>
            <person name="Caler E.V."/>
            <person name="da Silva J."/>
        </authorList>
    </citation>
    <scope>NUCLEOTIDE SEQUENCE [LARGE SCALE GENOMIC DNA]</scope>
    <source>
        <strain evidence="6">RN66</strain>
    </source>
</reference>
<dbReference type="InterPro" id="IPR008928">
    <property type="entry name" value="6-hairpin_glycosidase_sf"/>
</dbReference>
<feature type="region of interest" description="Disordered" evidence="1">
    <location>
        <begin position="1"/>
        <end position="77"/>
    </location>
</feature>
<dbReference type="PANTHER" id="PTHR10569">
    <property type="entry name" value="GLYCOGEN DEBRANCHING ENZYME"/>
    <property type="match status" value="1"/>
</dbReference>
<evidence type="ECO:0000259" key="3">
    <source>
        <dbReference type="Pfam" id="PF14701"/>
    </source>
</evidence>
<dbReference type="InterPro" id="IPR013783">
    <property type="entry name" value="Ig-like_fold"/>
</dbReference>
<feature type="domain" description="AMP-activated protein kinase glycogen-binding" evidence="5">
    <location>
        <begin position="866"/>
        <end position="904"/>
    </location>
</feature>
<evidence type="ECO:0000259" key="2">
    <source>
        <dbReference type="Pfam" id="PF06202"/>
    </source>
</evidence>
<dbReference type="CDD" id="cd02859">
    <property type="entry name" value="E_set_AMPKbeta_like_N"/>
    <property type="match status" value="1"/>
</dbReference>
<dbReference type="SUPFAM" id="SSF81296">
    <property type="entry name" value="E set domains"/>
    <property type="match status" value="1"/>
</dbReference>
<keyword evidence="7" id="KW-1185">Reference proteome</keyword>
<evidence type="ECO:0000256" key="1">
    <source>
        <dbReference type="SAM" id="MobiDB-lite"/>
    </source>
</evidence>
<organism evidence="6 7">
    <name type="scientific">Cryptosporidium muris (strain RN66)</name>
    <dbReference type="NCBI Taxonomy" id="441375"/>
    <lineage>
        <taxon>Eukaryota</taxon>
        <taxon>Sar</taxon>
        <taxon>Alveolata</taxon>
        <taxon>Apicomplexa</taxon>
        <taxon>Conoidasida</taxon>
        <taxon>Coccidia</taxon>
        <taxon>Eucoccidiorida</taxon>
        <taxon>Eimeriorina</taxon>
        <taxon>Cryptosporidiidae</taxon>
        <taxon>Cryptosporidium</taxon>
    </lineage>
</organism>
<dbReference type="InterPro" id="IPR032790">
    <property type="entry name" value="GDE_C"/>
</dbReference>
<feature type="domain" description="Glycogen debranching enzyme central" evidence="4">
    <location>
        <begin position="987"/>
        <end position="1245"/>
    </location>
</feature>
<dbReference type="OrthoDB" id="10248904at2759"/>
<dbReference type="InterPro" id="IPR032788">
    <property type="entry name" value="AGL_central"/>
</dbReference>
<dbReference type="SUPFAM" id="SSF51445">
    <property type="entry name" value="(Trans)glycosidases"/>
    <property type="match status" value="1"/>
</dbReference>
<sequence>MLKSLNFRNQTKSDSNNIRSGNSSRSETLPAKAVIPDISPPNTSEGNTTTYTSPNTSSEKNDHINSEEIQVSNKTTTEIHTKKEIPNLLLDNINSKNIWFSEFDNLSRLSFAGSVGNIRVLCNDCLIITLYNGRIEGNKFQLYVEDFHGDIELVDPFNIDELGNYYWSIVLKVPGSTNIKLKWNSVNGEPVENKICNNLIVEPQLFINKKCIPSSGICMQTVLSQCLGNITEWKRRLEIISKLNYNMIHFTPFQVFGQSGSCYSLANQNEISSLFFQEGENDKESTEDNKLELSNEEKVSYLKEVIKELENDFGILSTCDIVLNHTADNSPWLIDHPECGYNLENSPHLTAAVDLDNKLQEFSKNILEGMYMNKYGISENINSSNDVDRVIHALNEEVLKKFNINEYFTLDIEGIINQYQYKVNDDNITDLFNRVMEKNGINSSSIEDKLYEFALHLSCTERGKMIIIPGSILNRLSLCNSNDLRNKLHIVQSRLYNFADDIIRTISNSVRGLVMWERVQCKKGSLGYNHWEALTPRYFTPIVDSTGKLQYMANNGWVMGWNVLQDFAASGSFVYLRRDLFVWSDCVKLRYGENEEDVPFLWKWMSDYCTTVASIFHGIRLDNCHSTPPHVAKYMLRKSRKVRPNLWVYAELFTGNFDVDLEFERQLGLNALIREAMRANDPGSLGYLVSTYSSSGIGGLMCIPSLYQTIDLNNNTGEANVELPQLKGAQPLVRRPCPALFFDCTHDNETPSEIRTPVDTLPTAALVASAACALGSTRGFDELVPHNISVVSERRLYQNYITNISEKVREERGRIETNNSQLNLRSRSNSLGPFQRLGSGLVTDNSIICRTSGDLSGTYSDFVADITIEWKYNGNNVEIRGDWDNWKNSISLEKQQDGHFSTKILVKFANSSESTSNTNNKDNIIYPQSNKLQYEYKYIVDGNWVHDPNIPYTMDKNGNINNIISLLKHQKSLALATKWKSGDRLPGIMEARKILNKVHYNMATSGFNETHVHYLTSDILMIQRYNPNIQENIYFITHSSFTYDKPNNIPINITLDGKIKETLFIGTLVVPTYFFAAYRNDPNRIHGLDSDLILYSKLEDIANVCYNENLHETSINLHNFPSGSLIILHTIRHTGVSIAKSAFKEFYDNIAIKLPIIIENCLKQCNASDAINYIMYSCSSEELDRTKSRSVYNVPNYGDMPYCGIYSCISIFDNIRMNDDGGKSHPFIIHLKQGSWYIDYTINRLREYKAFNNKQYHKCDRNKGGEMTEICEDMETFPLIELADWIHFQYVLLQKTAKIPIDYLITYIDQIFSAIYRCIMYYILFGDTNGNITSAEMSSKFIMTDIFYIRIKAATYQFYSYVPSAPLIWDTKLPSLCAGLPHFSTGFMRNWGRDTFISINGILLFTNRSMEAKCEILGYARLMKNGLIPNLLDSGNRPRYNARDATWFFIGAIVDYCKNVEDGCSILKEVVNLKSPINVSSLQKEKDAFQWILQDCKSDEIKSLKLCDIIQYILTRHVLGISFREENAGKEIDEQMKDEGFNISITWDSSNGLFYGGNKHNCGTWMDKMGSSEKAGNKGIPATPRDGANIELVALLFNTLQFLSQIKKSKEYPYTGVYIKNIENSNSFSFLSYSDWITKIKSNFEYLFYIPPRDRLNDKYDIDTKLINRVSIYKDTHRSSSGWADYQLRPNFSIAIGIAPELFTTEHALSALKIVEEQLLSPNMLGMKTLDPSDYNYYPNYDNSNDSTDFHIAHGFNYHQGPEWIWPLGYFLKAKYMMMLAAAKSEQNSNLESHKTKALYETMKFLNNHREYIAKSPWGSLPELTNDNGSYCKDSCTAQAWSIGTIFEFLSYVFKQNKK</sequence>
<evidence type="ECO:0000313" key="7">
    <source>
        <dbReference type="Proteomes" id="UP000001460"/>
    </source>
</evidence>
<dbReference type="SUPFAM" id="SSF48208">
    <property type="entry name" value="Six-hairpin glycosidases"/>
    <property type="match status" value="1"/>
</dbReference>
<dbReference type="InterPro" id="IPR014756">
    <property type="entry name" value="Ig_E-set"/>
</dbReference>
<dbReference type="InterPro" id="IPR032640">
    <property type="entry name" value="AMPK1_CBM"/>
</dbReference>
<dbReference type="Pfam" id="PF16561">
    <property type="entry name" value="AMPK1_CBM"/>
    <property type="match status" value="2"/>
</dbReference>
<accession>B6ABH3</accession>
<keyword evidence="6" id="KW-0378">Hydrolase</keyword>
<feature type="compositionally biased region" description="Low complexity" evidence="1">
    <location>
        <begin position="47"/>
        <end position="58"/>
    </location>
</feature>
<dbReference type="RefSeq" id="XP_002140074.1">
    <property type="nucleotide sequence ID" value="XM_002140038.1"/>
</dbReference>
<dbReference type="Proteomes" id="UP000001460">
    <property type="component" value="Unassembled WGS sequence"/>
</dbReference>
<dbReference type="GO" id="GO:0004135">
    <property type="term" value="F:amylo-alpha-1,6-glucosidase activity"/>
    <property type="evidence" value="ECO:0007669"/>
    <property type="project" value="UniProtKB-EC"/>
</dbReference>
<feature type="domain" description="Glycogen debranching enzyme C-terminal" evidence="2">
    <location>
        <begin position="1360"/>
        <end position="1847"/>
    </location>
</feature>
<dbReference type="Gene3D" id="3.20.20.80">
    <property type="entry name" value="Glycosidases"/>
    <property type="match status" value="2"/>
</dbReference>
<evidence type="ECO:0000259" key="5">
    <source>
        <dbReference type="Pfam" id="PF16561"/>
    </source>
</evidence>
<gene>
    <name evidence="6" type="ORF">CMU_027340</name>
</gene>
<dbReference type="Pfam" id="PF06202">
    <property type="entry name" value="GDE_C"/>
    <property type="match status" value="1"/>
</dbReference>
<name>B6ABH3_CRYMR</name>
<dbReference type="EC" id="3.2.1.33" evidence="6"/>
<keyword evidence="6" id="KW-0326">Glycosidase</keyword>
<dbReference type="Pfam" id="PF14701">
    <property type="entry name" value="hDGE_amylase"/>
    <property type="match status" value="1"/>
</dbReference>
<dbReference type="Pfam" id="PF14702">
    <property type="entry name" value="hGDE_central"/>
    <property type="match status" value="1"/>
</dbReference>
<evidence type="ECO:0000259" key="4">
    <source>
        <dbReference type="Pfam" id="PF14702"/>
    </source>
</evidence>
<dbReference type="InterPro" id="IPR010401">
    <property type="entry name" value="AGL/Gdb1"/>
</dbReference>
<dbReference type="InterPro" id="IPR032792">
    <property type="entry name" value="AGL_glucanoTrfase"/>
</dbReference>
<feature type="domain" description="Glycogen debranching enzyme glucanotransferase" evidence="3">
    <location>
        <begin position="211"/>
        <end position="647"/>
    </location>
</feature>
<protein>
    <submittedName>
        <fullName evidence="6">Glycogen debranching protein, putative</fullName>
        <ecNumber evidence="6">3.2.1.33</ecNumber>
    </submittedName>
</protein>
<dbReference type="OMA" id="YEEGHVH"/>
<dbReference type="Gene3D" id="2.60.40.10">
    <property type="entry name" value="Immunoglobulins"/>
    <property type="match status" value="1"/>
</dbReference>
<evidence type="ECO:0000313" key="6">
    <source>
        <dbReference type="EMBL" id="EEA05725.1"/>
    </source>
</evidence>
<feature type="domain" description="AMP-activated protein kinase glycogen-binding" evidence="5">
    <location>
        <begin position="932"/>
        <end position="968"/>
    </location>
</feature>
<dbReference type="InterPro" id="IPR017853">
    <property type="entry name" value="GH"/>
</dbReference>
<feature type="compositionally biased region" description="Low complexity" evidence="1">
    <location>
        <begin position="13"/>
        <end position="26"/>
    </location>
</feature>
<dbReference type="EMBL" id="DS989727">
    <property type="protein sequence ID" value="EEA05725.1"/>
    <property type="molecule type" value="Genomic_DNA"/>
</dbReference>
<dbReference type="VEuPathDB" id="CryptoDB:CMU_027340"/>
<dbReference type="GO" id="GO:0004134">
    <property type="term" value="F:4-alpha-glucanotransferase activity"/>
    <property type="evidence" value="ECO:0007669"/>
    <property type="project" value="InterPro"/>
</dbReference>
<proteinExistence type="predicted"/>